<accession>A0ABX7GYZ3</accession>
<gene>
    <name evidence="1" type="ORF">ISN74_02035</name>
</gene>
<dbReference type="InterPro" id="IPR023159">
    <property type="entry name" value="SO1590-like_sf"/>
</dbReference>
<dbReference type="Pfam" id="PF11528">
    <property type="entry name" value="DUF3224"/>
    <property type="match status" value="1"/>
</dbReference>
<sequence>MTMRASGPFEVKLASQSAAPGIESAQLGRHTIDKRFSGDLEATSLGEMLSAGGNVQGSAGYVAIERVTGTLHDKRGSFVLQHTGTMNRGVPSLSISVVPDSGTEELAGISGSMQIQIEQGKHSYVFDYSLP</sequence>
<keyword evidence="2" id="KW-1185">Reference proteome</keyword>
<dbReference type="Proteomes" id="UP000663181">
    <property type="component" value="Chromosome"/>
</dbReference>
<protein>
    <submittedName>
        <fullName evidence="1">DUF3224 domain-containing protein</fullName>
    </submittedName>
</protein>
<evidence type="ECO:0000313" key="1">
    <source>
        <dbReference type="EMBL" id="QRN55721.1"/>
    </source>
</evidence>
<name>A0ABX7GYZ3_9GAMM</name>
<dbReference type="InterPro" id="IPR021607">
    <property type="entry name" value="DUF3224"/>
</dbReference>
<dbReference type="Gene3D" id="2.40.350.10">
    <property type="entry name" value="SO1590-like"/>
    <property type="match status" value="1"/>
</dbReference>
<reference evidence="1 2" key="1">
    <citation type="submission" date="2020-10" db="EMBL/GenBank/DDBJ databases">
        <title>Phylogeny of dyella-like bacteria.</title>
        <authorList>
            <person name="Fu J."/>
        </authorList>
    </citation>
    <scope>NUCLEOTIDE SEQUENCE [LARGE SCALE GENOMIC DNA]</scope>
    <source>
        <strain evidence="1 2">DHOB09</strain>
    </source>
</reference>
<organism evidence="1 2">
    <name type="scientific">Dyella caseinilytica</name>
    <dbReference type="NCBI Taxonomy" id="1849581"/>
    <lineage>
        <taxon>Bacteria</taxon>
        <taxon>Pseudomonadati</taxon>
        <taxon>Pseudomonadota</taxon>
        <taxon>Gammaproteobacteria</taxon>
        <taxon>Lysobacterales</taxon>
        <taxon>Rhodanobacteraceae</taxon>
        <taxon>Dyella</taxon>
    </lineage>
</organism>
<evidence type="ECO:0000313" key="2">
    <source>
        <dbReference type="Proteomes" id="UP000663181"/>
    </source>
</evidence>
<proteinExistence type="predicted"/>
<dbReference type="SUPFAM" id="SSF159238">
    <property type="entry name" value="SO1590-like"/>
    <property type="match status" value="1"/>
</dbReference>
<dbReference type="EMBL" id="CP064030">
    <property type="protein sequence ID" value="QRN55721.1"/>
    <property type="molecule type" value="Genomic_DNA"/>
</dbReference>